<dbReference type="EC" id="5.2.1.8" evidence="3"/>
<feature type="chain" id="PRO_5045771134" description="peptidylprolyl isomerase" evidence="8">
    <location>
        <begin position="24"/>
        <end position="282"/>
    </location>
</feature>
<keyword evidence="11" id="KW-1185">Reference proteome</keyword>
<dbReference type="SUPFAM" id="SSF54534">
    <property type="entry name" value="FKBP-like"/>
    <property type="match status" value="1"/>
</dbReference>
<dbReference type="RefSeq" id="WP_378999419.1">
    <property type="nucleotide sequence ID" value="NZ_JBHSMT010000029.1"/>
</dbReference>
<dbReference type="Pfam" id="PF13145">
    <property type="entry name" value="Rotamase_2"/>
    <property type="match status" value="1"/>
</dbReference>
<feature type="domain" description="PpiC" evidence="9">
    <location>
        <begin position="139"/>
        <end position="238"/>
    </location>
</feature>
<sequence length="282" mass="30197">MPNSIKCLFALCGIALLAAHTHAQNAPAAANLKPGVIAKVNAVELTEAQLQRAVQLSGLPDSPTLRAALKDQMVSRELFRQQAEKTHRYEQRPEVKQAMQEAKDLAITQLYLRDAIKPAPVTDAQIKARFDGIIASLGAQEYKARLIQVADDAAASAALAQLKAGADFGQLAQSISLAANKVRGGELDWISFKLPAQEGQTQSLPLPIAQAIAQLPAGGISAAPVSWNNSSYIVKLEQVRPTQVPQYDAVKATLRQMLEAQALEKATIELVSGLVQAAKIQQ</sequence>
<comment type="catalytic activity">
    <reaction evidence="1">
        <text>[protein]-peptidylproline (omega=180) = [protein]-peptidylproline (omega=0)</text>
        <dbReference type="Rhea" id="RHEA:16237"/>
        <dbReference type="Rhea" id="RHEA-COMP:10747"/>
        <dbReference type="Rhea" id="RHEA-COMP:10748"/>
        <dbReference type="ChEBI" id="CHEBI:83833"/>
        <dbReference type="ChEBI" id="CHEBI:83834"/>
        <dbReference type="EC" id="5.2.1.8"/>
    </reaction>
</comment>
<dbReference type="PANTHER" id="PTHR47245">
    <property type="entry name" value="PEPTIDYLPROLYL ISOMERASE"/>
    <property type="match status" value="1"/>
</dbReference>
<gene>
    <name evidence="10" type="ORF">ACFPM8_17655</name>
</gene>
<dbReference type="PANTHER" id="PTHR47245:SF1">
    <property type="entry name" value="FOLDASE PROTEIN PRSA"/>
    <property type="match status" value="1"/>
</dbReference>
<dbReference type="EMBL" id="JBHSMT010000029">
    <property type="protein sequence ID" value="MFC5475791.1"/>
    <property type="molecule type" value="Genomic_DNA"/>
</dbReference>
<dbReference type="GO" id="GO:0016853">
    <property type="term" value="F:isomerase activity"/>
    <property type="evidence" value="ECO:0007669"/>
    <property type="project" value="UniProtKB-KW"/>
</dbReference>
<evidence type="ECO:0000256" key="8">
    <source>
        <dbReference type="SAM" id="SignalP"/>
    </source>
</evidence>
<dbReference type="InterPro" id="IPR027304">
    <property type="entry name" value="Trigger_fact/SurA_dom_sf"/>
</dbReference>
<feature type="signal peptide" evidence="8">
    <location>
        <begin position="1"/>
        <end position="23"/>
    </location>
</feature>
<accession>A0ABW0MFT3</accession>
<evidence type="ECO:0000256" key="6">
    <source>
        <dbReference type="ARBA" id="ARBA00023235"/>
    </source>
</evidence>
<comment type="similarity">
    <text evidence="2">Belongs to the PpiC/parvulin rotamase family.</text>
</comment>
<protein>
    <recommendedName>
        <fullName evidence="3">peptidylprolyl isomerase</fullName>
        <ecNumber evidence="3">5.2.1.8</ecNumber>
    </recommendedName>
</protein>
<dbReference type="InterPro" id="IPR000297">
    <property type="entry name" value="PPIase_PpiC"/>
</dbReference>
<keyword evidence="4 8" id="KW-0732">Signal</keyword>
<keyword evidence="6 7" id="KW-0413">Isomerase</keyword>
<comment type="caution">
    <text evidence="10">The sequence shown here is derived from an EMBL/GenBank/DDBJ whole genome shotgun (WGS) entry which is preliminary data.</text>
</comment>
<evidence type="ECO:0000256" key="2">
    <source>
        <dbReference type="ARBA" id="ARBA00007656"/>
    </source>
</evidence>
<evidence type="ECO:0000313" key="11">
    <source>
        <dbReference type="Proteomes" id="UP001596045"/>
    </source>
</evidence>
<keyword evidence="5 7" id="KW-0697">Rotamase</keyword>
<evidence type="ECO:0000256" key="1">
    <source>
        <dbReference type="ARBA" id="ARBA00000971"/>
    </source>
</evidence>
<name>A0ABW0MFT3_9BURK</name>
<evidence type="ECO:0000259" key="9">
    <source>
        <dbReference type="PROSITE" id="PS50198"/>
    </source>
</evidence>
<evidence type="ECO:0000256" key="3">
    <source>
        <dbReference type="ARBA" id="ARBA00013194"/>
    </source>
</evidence>
<reference evidence="11" key="1">
    <citation type="journal article" date="2019" name="Int. J. Syst. Evol. Microbiol.">
        <title>The Global Catalogue of Microorganisms (GCM) 10K type strain sequencing project: providing services to taxonomists for standard genome sequencing and annotation.</title>
        <authorList>
            <consortium name="The Broad Institute Genomics Platform"/>
            <consortium name="The Broad Institute Genome Sequencing Center for Infectious Disease"/>
            <person name="Wu L."/>
            <person name="Ma J."/>
        </authorList>
    </citation>
    <scope>NUCLEOTIDE SEQUENCE [LARGE SCALE GENOMIC DNA]</scope>
    <source>
        <strain evidence="11">JCM 17066</strain>
    </source>
</reference>
<dbReference type="InterPro" id="IPR050245">
    <property type="entry name" value="PrsA_foldase"/>
</dbReference>
<dbReference type="PROSITE" id="PS50198">
    <property type="entry name" value="PPIC_PPIASE_2"/>
    <property type="match status" value="1"/>
</dbReference>
<dbReference type="Gene3D" id="3.10.50.40">
    <property type="match status" value="1"/>
</dbReference>
<dbReference type="SUPFAM" id="SSF109998">
    <property type="entry name" value="Triger factor/SurA peptide-binding domain-like"/>
    <property type="match status" value="1"/>
</dbReference>
<evidence type="ECO:0000256" key="7">
    <source>
        <dbReference type="PROSITE-ProRule" id="PRU00278"/>
    </source>
</evidence>
<dbReference type="Proteomes" id="UP001596045">
    <property type="component" value="Unassembled WGS sequence"/>
</dbReference>
<evidence type="ECO:0000256" key="5">
    <source>
        <dbReference type="ARBA" id="ARBA00023110"/>
    </source>
</evidence>
<organism evidence="10 11">
    <name type="scientific">Paraherbaspirillum soli</name>
    <dbReference type="NCBI Taxonomy" id="631222"/>
    <lineage>
        <taxon>Bacteria</taxon>
        <taxon>Pseudomonadati</taxon>
        <taxon>Pseudomonadota</taxon>
        <taxon>Betaproteobacteria</taxon>
        <taxon>Burkholderiales</taxon>
        <taxon>Oxalobacteraceae</taxon>
        <taxon>Paraherbaspirillum</taxon>
    </lineage>
</organism>
<evidence type="ECO:0000313" key="10">
    <source>
        <dbReference type="EMBL" id="MFC5475791.1"/>
    </source>
</evidence>
<evidence type="ECO:0000256" key="4">
    <source>
        <dbReference type="ARBA" id="ARBA00022729"/>
    </source>
</evidence>
<proteinExistence type="inferred from homology"/>
<dbReference type="InterPro" id="IPR046357">
    <property type="entry name" value="PPIase_dom_sf"/>
</dbReference>